<protein>
    <submittedName>
        <fullName evidence="1">Hydrolase</fullName>
    </submittedName>
</protein>
<dbReference type="Gene3D" id="3.40.50.1000">
    <property type="entry name" value="HAD superfamily/HAD-like"/>
    <property type="match status" value="1"/>
</dbReference>
<dbReference type="Proteomes" id="UP000651728">
    <property type="component" value="Unassembled WGS sequence"/>
</dbReference>
<dbReference type="EMBL" id="BOOB01000040">
    <property type="protein sequence ID" value="GIH34971.1"/>
    <property type="molecule type" value="Genomic_DNA"/>
</dbReference>
<dbReference type="Pfam" id="PF00702">
    <property type="entry name" value="Hydrolase"/>
    <property type="match status" value="1"/>
</dbReference>
<dbReference type="InterPro" id="IPR023214">
    <property type="entry name" value="HAD_sf"/>
</dbReference>
<dbReference type="InterPro" id="IPR006439">
    <property type="entry name" value="HAD-SF_hydro_IA"/>
</dbReference>
<evidence type="ECO:0000313" key="1">
    <source>
        <dbReference type="EMBL" id="GIH34971.1"/>
    </source>
</evidence>
<dbReference type="SUPFAM" id="SSF56784">
    <property type="entry name" value="HAD-like"/>
    <property type="match status" value="1"/>
</dbReference>
<dbReference type="PANTHER" id="PTHR43611">
    <property type="entry name" value="ALPHA-D-GLUCOSE 1-PHOSPHATE PHOSPHATASE"/>
    <property type="match status" value="1"/>
</dbReference>
<gene>
    <name evidence="1" type="ORF">Mam01_51350</name>
</gene>
<keyword evidence="2" id="KW-1185">Reference proteome</keyword>
<sequence length="215" mass="23303">MRATPWYAWAMATPRPFDAVLCDFDGVIRFHDQTELAELERAAGLAEGTTTKVVFAPEVGLPALLGQITVEQWKDAAEAALARQVPPERARALVTAFMKTPTRVDEDVLGLLRRAQAHLPVVLVTNATLDLEDDLAWLGLAHFADEVVSSARVGVTKPGHRIYEIAAERAGVPAHRCLFVDDRMENVEAARALGMTAVLFTGVPDLEAALTPLLG</sequence>
<dbReference type="PRINTS" id="PR00413">
    <property type="entry name" value="HADHALOGNASE"/>
</dbReference>
<dbReference type="GO" id="GO:0016787">
    <property type="term" value="F:hydrolase activity"/>
    <property type="evidence" value="ECO:0007669"/>
    <property type="project" value="UniProtKB-KW"/>
</dbReference>
<dbReference type="NCBIfam" id="TIGR01509">
    <property type="entry name" value="HAD-SF-IA-v3"/>
    <property type="match status" value="1"/>
</dbReference>
<reference evidence="1 2" key="1">
    <citation type="submission" date="2021-01" db="EMBL/GenBank/DDBJ databases">
        <title>Whole genome shotgun sequence of Microbispora amethystogenes NBRC 101907.</title>
        <authorList>
            <person name="Komaki H."/>
            <person name="Tamura T."/>
        </authorList>
    </citation>
    <scope>NUCLEOTIDE SEQUENCE [LARGE SCALE GENOMIC DNA]</scope>
    <source>
        <strain evidence="1 2">NBRC 101907</strain>
    </source>
</reference>
<accession>A0ABQ4FJI5</accession>
<evidence type="ECO:0000313" key="2">
    <source>
        <dbReference type="Proteomes" id="UP000651728"/>
    </source>
</evidence>
<dbReference type="InterPro" id="IPR036412">
    <property type="entry name" value="HAD-like_sf"/>
</dbReference>
<dbReference type="SFLD" id="SFLDS00003">
    <property type="entry name" value="Haloacid_Dehalogenase"/>
    <property type="match status" value="1"/>
</dbReference>
<name>A0ABQ4FJI5_9ACTN</name>
<dbReference type="PANTHER" id="PTHR43611:SF3">
    <property type="entry name" value="FLAVIN MONONUCLEOTIDE HYDROLASE 1, CHLOROPLATIC"/>
    <property type="match status" value="1"/>
</dbReference>
<comment type="caution">
    <text evidence="1">The sequence shown here is derived from an EMBL/GenBank/DDBJ whole genome shotgun (WGS) entry which is preliminary data.</text>
</comment>
<proteinExistence type="predicted"/>
<dbReference type="SFLD" id="SFLDG01129">
    <property type="entry name" value="C1.5:_HAD__Beta-PGM__Phosphata"/>
    <property type="match status" value="1"/>
</dbReference>
<keyword evidence="1" id="KW-0378">Hydrolase</keyword>
<organism evidence="1 2">
    <name type="scientific">Microbispora amethystogenes</name>
    <dbReference type="NCBI Taxonomy" id="1427754"/>
    <lineage>
        <taxon>Bacteria</taxon>
        <taxon>Bacillati</taxon>
        <taxon>Actinomycetota</taxon>
        <taxon>Actinomycetes</taxon>
        <taxon>Streptosporangiales</taxon>
        <taxon>Streptosporangiaceae</taxon>
        <taxon>Microbispora</taxon>
    </lineage>
</organism>